<protein>
    <submittedName>
        <fullName evidence="1">Uncharacterized protein</fullName>
    </submittedName>
</protein>
<dbReference type="Proteomes" id="UP001367676">
    <property type="component" value="Unassembled WGS sequence"/>
</dbReference>
<keyword evidence="2" id="KW-1185">Reference proteome</keyword>
<comment type="caution">
    <text evidence="1">The sequence shown here is derived from an EMBL/GenBank/DDBJ whole genome shotgun (WGS) entry which is preliminary data.</text>
</comment>
<name>A0AAN9T3C4_9HEMI</name>
<evidence type="ECO:0000313" key="2">
    <source>
        <dbReference type="Proteomes" id="UP001367676"/>
    </source>
</evidence>
<dbReference type="AlphaFoldDB" id="A0AAN9T3C4"/>
<evidence type="ECO:0000313" key="1">
    <source>
        <dbReference type="EMBL" id="KAK7571223.1"/>
    </source>
</evidence>
<dbReference type="EMBL" id="JBBCAQ010000041">
    <property type="protein sequence ID" value="KAK7571223.1"/>
    <property type="molecule type" value="Genomic_DNA"/>
</dbReference>
<organism evidence="1 2">
    <name type="scientific">Parthenolecanium corni</name>
    <dbReference type="NCBI Taxonomy" id="536013"/>
    <lineage>
        <taxon>Eukaryota</taxon>
        <taxon>Metazoa</taxon>
        <taxon>Ecdysozoa</taxon>
        <taxon>Arthropoda</taxon>
        <taxon>Hexapoda</taxon>
        <taxon>Insecta</taxon>
        <taxon>Pterygota</taxon>
        <taxon>Neoptera</taxon>
        <taxon>Paraneoptera</taxon>
        <taxon>Hemiptera</taxon>
        <taxon>Sternorrhyncha</taxon>
        <taxon>Coccoidea</taxon>
        <taxon>Coccidae</taxon>
        <taxon>Parthenolecanium</taxon>
    </lineage>
</organism>
<accession>A0AAN9T3C4</accession>
<proteinExistence type="predicted"/>
<gene>
    <name evidence="1" type="ORF">V9T40_014827</name>
</gene>
<sequence length="69" mass="7389">MNCGSARSKTDNLVGFRETGYLPSRNLNSLFYPLAASAEVLGLDLEFSSLDTLDSGTRKELVSSSTTPS</sequence>
<reference evidence="1 2" key="1">
    <citation type="submission" date="2024-03" db="EMBL/GenBank/DDBJ databases">
        <title>Adaptation during the transition from Ophiocordyceps entomopathogen to insect associate is accompanied by gene loss and intensified selection.</title>
        <authorList>
            <person name="Ward C.M."/>
            <person name="Onetto C.A."/>
            <person name="Borneman A.R."/>
        </authorList>
    </citation>
    <scope>NUCLEOTIDE SEQUENCE [LARGE SCALE GENOMIC DNA]</scope>
    <source>
        <strain evidence="1">AWRI1</strain>
        <tissue evidence="1">Single Adult Female</tissue>
    </source>
</reference>